<comment type="caution">
    <text evidence="4">The sequence shown here is derived from an EMBL/GenBank/DDBJ whole genome shotgun (WGS) entry which is preliminary data.</text>
</comment>
<dbReference type="InterPro" id="IPR011043">
    <property type="entry name" value="Gal_Oxase/kelch_b-propeller"/>
</dbReference>
<sequence length="442" mass="45458">MYSLPGGAFSFQEEQNLLAAETDTFGPGTHELVVENALGTICPQLPEWYEHYAKLTADDATADDEFGWSVAMSHSGDTAVVGAYGDDDAGDDSGSAYVFGRMDDGWTQQTKLIADDAAGADWFGSSVAVSDSADTIAVAARYEGVEDTGAVYVFGRGDYGWTQRAKLTATDAVAVADFSSVAISASGDTVIVGARYDDTDPAPETGSAYVFSRADGSWTQQAKLAADDAAGDDAFGSAVAVSGAGDTAIIGARFDDTDAGSATGSAYVFSRANGAWAQQAKLTAADAERSDAFGWSVAVSDSGDTAVIGTPRDDDASISSGSAYVFGRTDGSWIQRAKLTATDAAMYDGFGHSVAVSEPGDTVIVGAKRTDEDSYSGSAYVFTQANGTWTQQVKLTADDGVADDEFGWSVAVSGPGDTAIVGAYGESVLEGSISGSAYVFGK</sequence>
<dbReference type="Pfam" id="PF14312">
    <property type="entry name" value="FG-GAP_2"/>
    <property type="match status" value="7"/>
</dbReference>
<name>V4J2T4_9EURY</name>
<dbReference type="Proteomes" id="UP000017840">
    <property type="component" value="Unassembled WGS sequence"/>
</dbReference>
<organism evidence="4 5">
    <name type="scientific">Candidatus Halobonum tyrrellensis G22</name>
    <dbReference type="NCBI Taxonomy" id="1324957"/>
    <lineage>
        <taxon>Archaea</taxon>
        <taxon>Methanobacteriati</taxon>
        <taxon>Methanobacteriota</taxon>
        <taxon>Stenosarchaea group</taxon>
        <taxon>Halobacteria</taxon>
        <taxon>Halobacteriales</taxon>
        <taxon>Haloferacaceae</taxon>
        <taxon>Candidatus Halobonum</taxon>
    </lineage>
</organism>
<evidence type="ECO:0000313" key="4">
    <source>
        <dbReference type="EMBL" id="ESP89707.1"/>
    </source>
</evidence>
<dbReference type="Gene3D" id="2.130.10.130">
    <property type="entry name" value="Integrin alpha, N-terminal"/>
    <property type="match status" value="2"/>
</dbReference>
<accession>V4J2T4</accession>
<evidence type="ECO:0000313" key="5">
    <source>
        <dbReference type="Proteomes" id="UP000017840"/>
    </source>
</evidence>
<dbReference type="SMART" id="SM00191">
    <property type="entry name" value="Int_alpha"/>
    <property type="match status" value="5"/>
</dbReference>
<proteinExistence type="predicted"/>
<dbReference type="EMBL" id="ASGZ01000005">
    <property type="protein sequence ID" value="ESP89707.1"/>
    <property type="molecule type" value="Genomic_DNA"/>
</dbReference>
<dbReference type="PANTHER" id="PTHR36220:SF1">
    <property type="entry name" value="GAMMA TUBULIN COMPLEX COMPONENT C-TERMINAL DOMAIN-CONTAINING PROTEIN"/>
    <property type="match status" value="1"/>
</dbReference>
<dbReference type="eggNOG" id="arCOG06180">
    <property type="taxonomic scope" value="Archaea"/>
</dbReference>
<keyword evidence="2" id="KW-0677">Repeat</keyword>
<dbReference type="InterPro" id="IPR013517">
    <property type="entry name" value="FG-GAP"/>
</dbReference>
<dbReference type="PANTHER" id="PTHR36220">
    <property type="entry name" value="UNNAMED PRODUCT"/>
    <property type="match status" value="1"/>
</dbReference>
<evidence type="ECO:0000256" key="1">
    <source>
        <dbReference type="ARBA" id="ARBA00022729"/>
    </source>
</evidence>
<reference evidence="4 5" key="1">
    <citation type="journal article" date="2013" name="Genome Announc.">
        <title>Draft Genome Sequence of 'Candidatus Halobonum tyrrellensis' Strain G22, Isolated from the Hypersaline Waters of Lake Tyrrell, Australia.</title>
        <authorList>
            <person name="Ugalde J.A."/>
            <person name="Narasingarao P."/>
            <person name="Kuo S."/>
            <person name="Podell S."/>
            <person name="Allen E.E."/>
        </authorList>
    </citation>
    <scope>NUCLEOTIDE SEQUENCE [LARGE SCALE GENOMIC DNA]</scope>
    <source>
        <strain evidence="4 5">G22</strain>
    </source>
</reference>
<keyword evidence="3" id="KW-0325">Glycoprotein</keyword>
<evidence type="ECO:0000256" key="3">
    <source>
        <dbReference type="ARBA" id="ARBA00023180"/>
    </source>
</evidence>
<dbReference type="SUPFAM" id="SSF50965">
    <property type="entry name" value="Galactose oxidase, central domain"/>
    <property type="match status" value="2"/>
</dbReference>
<keyword evidence="1" id="KW-0732">Signal</keyword>
<dbReference type="STRING" id="1324957.K933_01921"/>
<dbReference type="InterPro" id="IPR028994">
    <property type="entry name" value="Integrin_alpha_N"/>
</dbReference>
<evidence type="ECO:0000256" key="2">
    <source>
        <dbReference type="ARBA" id="ARBA00022737"/>
    </source>
</evidence>
<protein>
    <submittedName>
        <fullName evidence="4">PKD domain-containing protein</fullName>
    </submittedName>
</protein>
<keyword evidence="5" id="KW-1185">Reference proteome</keyword>
<dbReference type="InterPro" id="IPR013519">
    <property type="entry name" value="Int_alpha_beta-p"/>
</dbReference>
<dbReference type="AlphaFoldDB" id="V4J2T4"/>
<gene>
    <name evidence="4" type="ORF">K933_01921</name>
</gene>